<dbReference type="RefSeq" id="WP_008028075.1">
    <property type="nucleotide sequence ID" value="NZ_ACYY01000003.1"/>
</dbReference>
<evidence type="ECO:0000313" key="5">
    <source>
        <dbReference type="Proteomes" id="UP000010121"/>
    </source>
</evidence>
<dbReference type="eggNOG" id="COG2931">
    <property type="taxonomic scope" value="Bacteria"/>
</dbReference>
<dbReference type="eggNOG" id="COG3291">
    <property type="taxonomic scope" value="Bacteria"/>
</dbReference>
<evidence type="ECO:0000256" key="2">
    <source>
        <dbReference type="ARBA" id="ARBA00022525"/>
    </source>
</evidence>
<dbReference type="GO" id="GO:0005576">
    <property type="term" value="C:extracellular region"/>
    <property type="evidence" value="ECO:0007669"/>
    <property type="project" value="UniProtKB-SubCell"/>
</dbReference>
<dbReference type="GO" id="GO:0005509">
    <property type="term" value="F:calcium ion binding"/>
    <property type="evidence" value="ECO:0007669"/>
    <property type="project" value="InterPro"/>
</dbReference>
<dbReference type="PANTHER" id="PTHR38340:SF1">
    <property type="entry name" value="S-LAYER PROTEIN"/>
    <property type="match status" value="1"/>
</dbReference>
<comment type="caution">
    <text evidence="4">The sequence shown here is derived from an EMBL/GenBank/DDBJ whole genome shotgun (WGS) entry which is preliminary data.</text>
</comment>
<keyword evidence="5" id="KW-1185">Reference proteome</keyword>
<dbReference type="Pfam" id="PF13403">
    <property type="entry name" value="Hint_2"/>
    <property type="match status" value="1"/>
</dbReference>
<dbReference type="PROSITE" id="PS50817">
    <property type="entry name" value="INTEIN_N_TER"/>
    <property type="match status" value="1"/>
</dbReference>
<gene>
    <name evidence="4" type="ORF">Rsw2DRAFT_0692</name>
</gene>
<dbReference type="PRINTS" id="PR00313">
    <property type="entry name" value="CABNDNGRPT"/>
</dbReference>
<keyword evidence="2" id="KW-0964">Secreted</keyword>
<dbReference type="InterPro" id="IPR011049">
    <property type="entry name" value="Serralysin-like_metalloprot_C"/>
</dbReference>
<dbReference type="Proteomes" id="UP000010121">
    <property type="component" value="Unassembled WGS sequence"/>
</dbReference>
<sequence length="1542" mass="156328">MATATELTINTSATALDMANEMFGDGIQIVSATYTGDPVSAGIYSDATSTIPGVVPSDSGVILSTGNVGSFTNGSGTADTNLQAGTSTDTTGVNGDAQLNAIAGTNTFDAAIFEANFIPTGDFITMQFVFSSEEYLEYVNGGFNDAVGVWVNGDFVPLSIVHESVSIDNVNTTSNQNLYVNNPAATDPYNTEMDGFTITLSLKAPVNSGQVNTIRIGIADAGDPVYDSNLLIMGDSIQTVALAYDDTINMAANSSRTYDILANDTDLNHTGLHITHINGQPIAVGGTVTLATGEQVTLNADGTVTVTTDGDIGANSFTYTVEDGLGNTDIGFITVNTTTAPAADGIVDGTSGDDMIDTAYLGDPDGDRIDAGDALLAGQVGEDDIVVAGDGNDTVVAGLGDDVVYGGAGQDSLYGEDGADTLFGSTGADMLEGGLGADVLVGGDDADLIRGASGDVVDGGEGGTDQDTLTASGVLTIAFDPGNPENGTITFIDNSTLTFSNIEHLILNGGNPDGIVYGTAAADLIGAGYVDVNGDVIDNGDAIFAGAGPDDDEVFAGDGNDTVFSGAGDDDVYGGNDQDVIHTGIGNDYAQGDTGDDTVYGDAGDDFLRGDAGSDSVYGGDGNDSVYGGLGTDQVFGGDGNDYIYGGYGDDTVYGGAGNDTITGSGENDLVYGDDGDDFMQGSNGADTLIGGLGADTMLGEEDADSFYGGAGDYVDGYETVTTGTDNDTLHVEGVASVSWDPFNSENGTITFTAGGTLAFYNIENLFVDGVLTTRPDGTVSGTAGNDLIDTAYLGDPDGDRIDNNDASLVGHAPNDDLVVAGDGFDTVMAGLGDDTVYGGAGQDVLYGGEGDDSLLGGDNADLLFTDAGNDSLLGEGGDDSFQITDGFGTDVVVGGETGETFGDVLNVSSMTGDVVLDLSAGNPASDEDGTLTSGTDSLSFSQIEAIVLGGGNDVVIGSSGDDFVAVGWGADSIDGGAGNDTFEMEFDGDADVINFADGDGADTLLGFDAPIDNGDGTYSGVDTLDVSGMTDALGNPVNVADVTVLDDGMGNAVLLFPGGESLTLVGVTVAAVSSPAALEALGIPPVPPDGIVEGTAGGDLIDTSYLGDPGGDRIDASDALLPGAAPEDDYVLAGAGDDTIESGLGNDSVLGGDGADGIFGGAGADTLLGEAGADYIEGGDGADTLDGGADNDELYGGLGDDLVQGGSGADWLEGDLGIYSSIGGNDTLQGGDGSDTILGNRGNDLLTGDAGDDSLLGEAGADTLDGGLGADTLLGGDDRDTFLVGAGDVVDGGNGGDDYDTLDLSAYGWGNTNVIYDPGNSENGTVQFLDSTGAVTGTMAFTDIEHVVPCFTPGTLILTAHGEVRVEDLVVDDQVLTRDHGLQTIRWVGRRDLSRADLARQPRLSPVRIRKGALGGALPDRDMLVSPQHRMLFSGARAEMFFGEDEVLVAATHLVGEAGVERIFPNGVSYIHIMFDQHEIISADGAWTESFQPGDLTLKGLDQAQRDELLMLFPELADMGSFYPAARRTLRSHEARVMLAS</sequence>
<protein>
    <submittedName>
        <fullName evidence="4">Hemolysin-type calcium-binding region</fullName>
    </submittedName>
</protein>
<dbReference type="PANTHER" id="PTHR38340">
    <property type="entry name" value="S-LAYER PROTEIN"/>
    <property type="match status" value="1"/>
</dbReference>
<organism evidence="4 5">
    <name type="scientific">Rhodobacter ferrooxidans</name>
    <dbReference type="NCBI Taxonomy" id="371731"/>
    <lineage>
        <taxon>Bacteria</taxon>
        <taxon>Pseudomonadati</taxon>
        <taxon>Pseudomonadota</taxon>
        <taxon>Alphaproteobacteria</taxon>
        <taxon>Rhodobacterales</taxon>
        <taxon>Rhodobacter group</taxon>
        <taxon>Rhodobacter</taxon>
    </lineage>
</organism>
<dbReference type="InterPro" id="IPR050557">
    <property type="entry name" value="RTX_toxin/Mannuronan_C5-epim"/>
</dbReference>
<dbReference type="SUPFAM" id="SSF51120">
    <property type="entry name" value="beta-Roll"/>
    <property type="match status" value="5"/>
</dbReference>
<dbReference type="GO" id="GO:0016539">
    <property type="term" value="P:intein-mediated protein splicing"/>
    <property type="evidence" value="ECO:0007669"/>
    <property type="project" value="InterPro"/>
</dbReference>
<dbReference type="InterPro" id="IPR028992">
    <property type="entry name" value="Hedgehog/Intein_dom"/>
</dbReference>
<dbReference type="STRING" id="371731.Rsw2DRAFT_0692"/>
<dbReference type="EMBL" id="ACYY01000003">
    <property type="protein sequence ID" value="EEW26412.1"/>
    <property type="molecule type" value="Genomic_DNA"/>
</dbReference>
<dbReference type="SUPFAM" id="SSF51294">
    <property type="entry name" value="Hedgehog/intein (Hint) domain"/>
    <property type="match status" value="1"/>
</dbReference>
<evidence type="ECO:0000259" key="3">
    <source>
        <dbReference type="Pfam" id="PF13403"/>
    </source>
</evidence>
<comment type="subcellular location">
    <subcellularLocation>
        <location evidence="1">Secreted</location>
    </subcellularLocation>
</comment>
<dbReference type="InterPro" id="IPR018511">
    <property type="entry name" value="Hemolysin-typ_Ca-bd_CS"/>
</dbReference>
<dbReference type="OrthoDB" id="6305173at2"/>
<feature type="domain" description="Hedgehog/Intein (Hint)" evidence="3">
    <location>
        <begin position="1350"/>
        <end position="1496"/>
    </location>
</feature>
<dbReference type="PROSITE" id="PS00330">
    <property type="entry name" value="HEMOLYSIN_CALCIUM"/>
    <property type="match status" value="6"/>
</dbReference>
<dbReference type="NCBIfam" id="NF038133">
    <property type="entry name" value="choice_anch_L"/>
    <property type="match status" value="1"/>
</dbReference>
<dbReference type="Gene3D" id="2.170.16.10">
    <property type="entry name" value="Hedgehog/Intein (Hint) domain"/>
    <property type="match status" value="1"/>
</dbReference>
<dbReference type="Gene3D" id="2.150.10.10">
    <property type="entry name" value="Serralysin-like metalloprotease, C-terminal"/>
    <property type="match status" value="6"/>
</dbReference>
<dbReference type="InterPro" id="IPR036844">
    <property type="entry name" value="Hint_dom_sf"/>
</dbReference>
<evidence type="ECO:0000256" key="1">
    <source>
        <dbReference type="ARBA" id="ARBA00004613"/>
    </source>
</evidence>
<evidence type="ECO:0000313" key="4">
    <source>
        <dbReference type="EMBL" id="EEW26412.1"/>
    </source>
</evidence>
<accession>C8RY14</accession>
<dbReference type="InterPro" id="IPR049804">
    <property type="entry name" value="Choice_anch_L"/>
</dbReference>
<proteinExistence type="predicted"/>
<dbReference type="Pfam" id="PF17963">
    <property type="entry name" value="Big_9"/>
    <property type="match status" value="1"/>
</dbReference>
<dbReference type="InterPro" id="IPR001343">
    <property type="entry name" value="Hemolysn_Ca-bd"/>
</dbReference>
<name>C8RY14_9RHOB</name>
<dbReference type="InterPro" id="IPR006141">
    <property type="entry name" value="Intein_N"/>
</dbReference>
<dbReference type="Pfam" id="PF00353">
    <property type="entry name" value="HemolysinCabind"/>
    <property type="match status" value="13"/>
</dbReference>
<reference evidence="4 5" key="1">
    <citation type="submission" date="2009-08" db="EMBL/GenBank/DDBJ databases">
        <title>The draft genome of Rhodobacter sp. SW2.</title>
        <authorList>
            <consortium name="US DOE Joint Genome Institute (JGI-PGF)"/>
            <person name="Lucas S."/>
            <person name="Copeland A."/>
            <person name="Lapidus A."/>
            <person name="Glavina del Rio T."/>
            <person name="Tice H."/>
            <person name="Bruce D."/>
            <person name="Goodwin L."/>
            <person name="Pitluck S."/>
            <person name="Larimer F."/>
            <person name="Land M.L."/>
            <person name="Hauser L."/>
            <person name="Emerson D."/>
        </authorList>
    </citation>
    <scope>NUCLEOTIDE SEQUENCE [LARGE SCALE GENOMIC DNA]</scope>
    <source>
        <strain evidence="4 5">SW2</strain>
    </source>
</reference>